<evidence type="ECO:0000256" key="1">
    <source>
        <dbReference type="ARBA" id="ARBA00002962"/>
    </source>
</evidence>
<accession>A0A1N7MKE5</accession>
<dbReference type="InterPro" id="IPR010817">
    <property type="entry name" value="HemY_N"/>
</dbReference>
<dbReference type="STRING" id="619304.SAMN05421760_106139"/>
<keyword evidence="5" id="KW-0997">Cell inner membrane</keyword>
<keyword evidence="7 12" id="KW-1133">Transmembrane helix</keyword>
<sequence>MKRLLLLLLLILAAGAWIGEKMVQDPGYVLVAYNESTIETSLWVLLVILFIGFVAIHWAVNLFFKARLPTGKFRAWRERRDASHAQGKTLKGLLALSEGRWSKAQRLLSQSAENSAQPLINYIAAARAAHEQGEDQAADDLLQKALSCVPQAEVAIGIAQVQIQLERGQLEPCLATLLRLRRLAPKHTYVLRLLKDVYLRLQDWHGLTNLIPELRKLKVLKEEEISELEQACYSSLLNSTLTNLPVEADNNTRLKALTKEWQSIPSRLSHDTSMVRQYIEQLITADSEDKAESFLRDQIKHQWDEELVKLYGRIKGENAHKQLEVAKGWLKKNPDSAALKLTLGRLAMRNEQWGKAADYFEESLTLEKSSETYNELSRLLQHLGETERSLKVMQDGLALTGENLSPLPTSTEAQNKEQNTEKAASSI</sequence>
<dbReference type="PROSITE" id="PS50005">
    <property type="entry name" value="TPR"/>
    <property type="match status" value="1"/>
</dbReference>
<organism evidence="14 15">
    <name type="scientific">Neptunomonas antarctica</name>
    <dbReference type="NCBI Taxonomy" id="619304"/>
    <lineage>
        <taxon>Bacteria</taxon>
        <taxon>Pseudomonadati</taxon>
        <taxon>Pseudomonadota</taxon>
        <taxon>Gammaproteobacteria</taxon>
        <taxon>Oceanospirillales</taxon>
        <taxon>Oceanospirillaceae</taxon>
        <taxon>Neptunomonas</taxon>
    </lineage>
</organism>
<dbReference type="AlphaFoldDB" id="A0A1N7MKE5"/>
<dbReference type="InterPro" id="IPR019734">
    <property type="entry name" value="TPR_rpt"/>
</dbReference>
<keyword evidence="10" id="KW-0802">TPR repeat</keyword>
<feature type="repeat" description="TPR" evidence="10">
    <location>
        <begin position="337"/>
        <end position="370"/>
    </location>
</feature>
<dbReference type="OrthoDB" id="7053339at2"/>
<evidence type="ECO:0000313" key="15">
    <source>
        <dbReference type="Proteomes" id="UP000185999"/>
    </source>
</evidence>
<feature type="domain" description="HemY N-terminal" evidence="13">
    <location>
        <begin position="27"/>
        <end position="133"/>
    </location>
</feature>
<name>A0A1N7MKE5_9GAMM</name>
<protein>
    <submittedName>
        <fullName evidence="14">HemY protein</fullName>
    </submittedName>
</protein>
<dbReference type="InterPro" id="IPR005254">
    <property type="entry name" value="Heme_biosyn_assoc_TPR_pro"/>
</dbReference>
<evidence type="ECO:0000256" key="8">
    <source>
        <dbReference type="ARBA" id="ARBA00023136"/>
    </source>
</evidence>
<gene>
    <name evidence="14" type="ORF">SAMN05421760_106139</name>
</gene>
<comment type="pathway">
    <text evidence="3">Porphyrin-containing compound metabolism; protoheme biosynthesis.</text>
</comment>
<evidence type="ECO:0000256" key="3">
    <source>
        <dbReference type="ARBA" id="ARBA00004744"/>
    </source>
</evidence>
<comment type="subcellular location">
    <subcellularLocation>
        <location evidence="2">Cell inner membrane</location>
        <topology evidence="2">Multi-pass membrane protein</topology>
    </subcellularLocation>
</comment>
<evidence type="ECO:0000259" key="13">
    <source>
        <dbReference type="Pfam" id="PF07219"/>
    </source>
</evidence>
<dbReference type="GO" id="GO:0006779">
    <property type="term" value="P:porphyrin-containing compound biosynthetic process"/>
    <property type="evidence" value="ECO:0007669"/>
    <property type="project" value="UniProtKB-KW"/>
</dbReference>
<dbReference type="EMBL" id="FTOE01000006">
    <property type="protein sequence ID" value="SIS86482.1"/>
    <property type="molecule type" value="Genomic_DNA"/>
</dbReference>
<evidence type="ECO:0000256" key="2">
    <source>
        <dbReference type="ARBA" id="ARBA00004429"/>
    </source>
</evidence>
<evidence type="ECO:0000256" key="5">
    <source>
        <dbReference type="ARBA" id="ARBA00022519"/>
    </source>
</evidence>
<evidence type="ECO:0000256" key="9">
    <source>
        <dbReference type="ARBA" id="ARBA00023244"/>
    </source>
</evidence>
<keyword evidence="9" id="KW-0627">Porphyrin biosynthesis</keyword>
<keyword evidence="6 12" id="KW-0812">Transmembrane</keyword>
<feature type="transmembrane region" description="Helical" evidence="12">
    <location>
        <begin position="40"/>
        <end position="64"/>
    </location>
</feature>
<evidence type="ECO:0000256" key="4">
    <source>
        <dbReference type="ARBA" id="ARBA00022475"/>
    </source>
</evidence>
<reference evidence="15" key="1">
    <citation type="submission" date="2017-01" db="EMBL/GenBank/DDBJ databases">
        <authorList>
            <person name="Varghese N."/>
            <person name="Submissions S."/>
        </authorList>
    </citation>
    <scope>NUCLEOTIDE SEQUENCE [LARGE SCALE GENOMIC DNA]</scope>
    <source>
        <strain evidence="15">DSM 22306</strain>
    </source>
</reference>
<evidence type="ECO:0000256" key="10">
    <source>
        <dbReference type="PROSITE-ProRule" id="PRU00339"/>
    </source>
</evidence>
<evidence type="ECO:0000256" key="7">
    <source>
        <dbReference type="ARBA" id="ARBA00022989"/>
    </source>
</evidence>
<evidence type="ECO:0000256" key="6">
    <source>
        <dbReference type="ARBA" id="ARBA00022692"/>
    </source>
</evidence>
<dbReference type="RefSeq" id="WP_054340480.1">
    <property type="nucleotide sequence ID" value="NZ_FTOE01000006.1"/>
</dbReference>
<evidence type="ECO:0000256" key="12">
    <source>
        <dbReference type="SAM" id="Phobius"/>
    </source>
</evidence>
<comment type="function">
    <text evidence="1">Involved in a late step of protoheme IX synthesis.</text>
</comment>
<dbReference type="Gene3D" id="1.25.40.10">
    <property type="entry name" value="Tetratricopeptide repeat domain"/>
    <property type="match status" value="2"/>
</dbReference>
<dbReference type="Pfam" id="PF07219">
    <property type="entry name" value="HemY_N"/>
    <property type="match status" value="1"/>
</dbReference>
<dbReference type="GO" id="GO:0005886">
    <property type="term" value="C:plasma membrane"/>
    <property type="evidence" value="ECO:0007669"/>
    <property type="project" value="UniProtKB-SubCell"/>
</dbReference>
<evidence type="ECO:0000256" key="11">
    <source>
        <dbReference type="SAM" id="MobiDB-lite"/>
    </source>
</evidence>
<evidence type="ECO:0000313" key="14">
    <source>
        <dbReference type="EMBL" id="SIS86482.1"/>
    </source>
</evidence>
<dbReference type="UniPathway" id="UPA00252"/>
<feature type="compositionally biased region" description="Polar residues" evidence="11">
    <location>
        <begin position="402"/>
        <end position="413"/>
    </location>
</feature>
<feature type="region of interest" description="Disordered" evidence="11">
    <location>
        <begin position="401"/>
        <end position="427"/>
    </location>
</feature>
<keyword evidence="8 12" id="KW-0472">Membrane</keyword>
<dbReference type="GO" id="GO:0042168">
    <property type="term" value="P:heme metabolic process"/>
    <property type="evidence" value="ECO:0007669"/>
    <property type="project" value="InterPro"/>
</dbReference>
<keyword evidence="4" id="KW-1003">Cell membrane</keyword>
<dbReference type="SUPFAM" id="SSF48452">
    <property type="entry name" value="TPR-like"/>
    <property type="match status" value="2"/>
</dbReference>
<keyword evidence="15" id="KW-1185">Reference proteome</keyword>
<dbReference type="NCBIfam" id="TIGR00540">
    <property type="entry name" value="TPR_hemY_coli"/>
    <property type="match status" value="1"/>
</dbReference>
<dbReference type="InterPro" id="IPR011990">
    <property type="entry name" value="TPR-like_helical_dom_sf"/>
</dbReference>
<proteinExistence type="predicted"/>
<dbReference type="Proteomes" id="UP000185999">
    <property type="component" value="Unassembled WGS sequence"/>
</dbReference>